<dbReference type="AlphaFoldDB" id="A0A8H5AS19"/>
<organism evidence="2 3">
    <name type="scientific">Psilocybe cf. subviscida</name>
    <dbReference type="NCBI Taxonomy" id="2480587"/>
    <lineage>
        <taxon>Eukaryota</taxon>
        <taxon>Fungi</taxon>
        <taxon>Dikarya</taxon>
        <taxon>Basidiomycota</taxon>
        <taxon>Agaricomycotina</taxon>
        <taxon>Agaricomycetes</taxon>
        <taxon>Agaricomycetidae</taxon>
        <taxon>Agaricales</taxon>
        <taxon>Agaricineae</taxon>
        <taxon>Strophariaceae</taxon>
        <taxon>Psilocybe</taxon>
    </lineage>
</organism>
<evidence type="ECO:0000256" key="1">
    <source>
        <dbReference type="SAM" id="Phobius"/>
    </source>
</evidence>
<reference evidence="2 3" key="1">
    <citation type="journal article" date="2020" name="ISME J.">
        <title>Uncovering the hidden diversity of litter-decomposition mechanisms in mushroom-forming fungi.</title>
        <authorList>
            <person name="Floudas D."/>
            <person name="Bentzer J."/>
            <person name="Ahren D."/>
            <person name="Johansson T."/>
            <person name="Persson P."/>
            <person name="Tunlid A."/>
        </authorList>
    </citation>
    <scope>NUCLEOTIDE SEQUENCE [LARGE SCALE GENOMIC DNA]</scope>
    <source>
        <strain evidence="2 3">CBS 101986</strain>
    </source>
</reference>
<evidence type="ECO:0000313" key="3">
    <source>
        <dbReference type="Proteomes" id="UP000567179"/>
    </source>
</evidence>
<gene>
    <name evidence="2" type="ORF">D9619_010203</name>
</gene>
<proteinExistence type="predicted"/>
<keyword evidence="1" id="KW-0812">Transmembrane</keyword>
<comment type="caution">
    <text evidence="2">The sequence shown here is derived from an EMBL/GenBank/DDBJ whole genome shotgun (WGS) entry which is preliminary data.</text>
</comment>
<evidence type="ECO:0000313" key="2">
    <source>
        <dbReference type="EMBL" id="KAF5309947.1"/>
    </source>
</evidence>
<feature type="transmembrane region" description="Helical" evidence="1">
    <location>
        <begin position="51"/>
        <end position="76"/>
    </location>
</feature>
<keyword evidence="3" id="KW-1185">Reference proteome</keyword>
<dbReference type="EMBL" id="JAACJJ010000058">
    <property type="protein sequence ID" value="KAF5309947.1"/>
    <property type="molecule type" value="Genomic_DNA"/>
</dbReference>
<protein>
    <submittedName>
        <fullName evidence="2">Uncharacterized protein</fullName>
    </submittedName>
</protein>
<sequence>MAFNFHLPGLSSFSWKVQCSILVVFLVASYFNSRARAAVQLLTIALLIWEFGLRLVGLVWLLFKGVAWLGFYIYFFKQGVDYLLFGLDWLMGGGIDGFLQDLDRKNREGAQQDN</sequence>
<name>A0A8H5AS19_9AGAR</name>
<keyword evidence="1" id="KW-1133">Transmembrane helix</keyword>
<dbReference type="OrthoDB" id="3041984at2759"/>
<feature type="transmembrane region" description="Helical" evidence="1">
    <location>
        <begin position="12"/>
        <end position="31"/>
    </location>
</feature>
<keyword evidence="1" id="KW-0472">Membrane</keyword>
<dbReference type="Proteomes" id="UP000567179">
    <property type="component" value="Unassembled WGS sequence"/>
</dbReference>
<accession>A0A8H5AS19</accession>